<comment type="caution">
    <text evidence="2">The sequence shown here is derived from an EMBL/GenBank/DDBJ whole genome shotgun (WGS) entry which is preliminary data.</text>
</comment>
<protein>
    <submittedName>
        <fullName evidence="2">Acetyltransferase, GNAT family</fullName>
    </submittedName>
</protein>
<dbReference type="Gene3D" id="3.40.630.30">
    <property type="match status" value="1"/>
</dbReference>
<name>A0A125MNG1_9GAMM</name>
<dbReference type="InterPro" id="IPR000182">
    <property type="entry name" value="GNAT_dom"/>
</dbReference>
<proteinExistence type="predicted"/>
<dbReference type="GO" id="GO:0016747">
    <property type="term" value="F:acyltransferase activity, transferring groups other than amino-acyl groups"/>
    <property type="evidence" value="ECO:0007669"/>
    <property type="project" value="InterPro"/>
</dbReference>
<gene>
    <name evidence="2" type="ORF">AZ78_3997</name>
</gene>
<evidence type="ECO:0000313" key="2">
    <source>
        <dbReference type="EMBL" id="KWS06441.1"/>
    </source>
</evidence>
<dbReference type="InterPro" id="IPR051531">
    <property type="entry name" value="N-acetyltransferase"/>
</dbReference>
<dbReference type="SUPFAM" id="SSF55729">
    <property type="entry name" value="Acyl-CoA N-acyltransferases (Nat)"/>
    <property type="match status" value="1"/>
</dbReference>
<organism evidence="2 3">
    <name type="scientific">Lysobacter capsici AZ78</name>
    <dbReference type="NCBI Taxonomy" id="1444315"/>
    <lineage>
        <taxon>Bacteria</taxon>
        <taxon>Pseudomonadati</taxon>
        <taxon>Pseudomonadota</taxon>
        <taxon>Gammaproteobacteria</taxon>
        <taxon>Lysobacterales</taxon>
        <taxon>Lysobacteraceae</taxon>
        <taxon>Lysobacter</taxon>
    </lineage>
</organism>
<evidence type="ECO:0000259" key="1">
    <source>
        <dbReference type="PROSITE" id="PS51186"/>
    </source>
</evidence>
<sequence length="191" mass="20213">MSSTRDAVLPIAPPGAEPIVTERLRLVPATLALARAELEDRAAFAALLDAHIPDAWPPQTVVEALPLFALWLQAAPACGGWFSWYALARREDGAASVLVASGGFIGPPLDGEVAVGYAVLPQFEGRGYATEMAGALVDWALAQPRVERVIAETEWANPASVRVLSKLGFVRSGNARAAEGLRFERGRDAAG</sequence>
<dbReference type="PANTHER" id="PTHR43792">
    <property type="entry name" value="GNAT FAMILY, PUTATIVE (AFU_ORTHOLOGUE AFUA_3G00765)-RELATED-RELATED"/>
    <property type="match status" value="1"/>
</dbReference>
<dbReference type="PROSITE" id="PS51186">
    <property type="entry name" value="GNAT"/>
    <property type="match status" value="1"/>
</dbReference>
<dbReference type="AlphaFoldDB" id="A0A125MNG1"/>
<evidence type="ECO:0000313" key="3">
    <source>
        <dbReference type="Proteomes" id="UP000023435"/>
    </source>
</evidence>
<accession>A0A125MNG1</accession>
<dbReference type="EMBL" id="JAJA02000001">
    <property type="protein sequence ID" value="KWS06441.1"/>
    <property type="molecule type" value="Genomic_DNA"/>
</dbReference>
<dbReference type="RefSeq" id="WP_051547318.1">
    <property type="nucleotide sequence ID" value="NZ_JAJA02000001.1"/>
</dbReference>
<dbReference type="OrthoDB" id="5292292at2"/>
<reference evidence="2 3" key="1">
    <citation type="journal article" date="2014" name="Genome Announc.">
        <title>Draft Genome Sequence of Lysobacter capsici AZ78, a Bacterium Antagonistic to Plant-Pathogenic Oomycetes.</title>
        <authorList>
            <person name="Puopolo G."/>
            <person name="Sonego P."/>
            <person name="Engelen K."/>
            <person name="Pertot I."/>
        </authorList>
    </citation>
    <scope>NUCLEOTIDE SEQUENCE [LARGE SCALE GENOMIC DNA]</scope>
    <source>
        <strain evidence="2 3">AZ78</strain>
    </source>
</reference>
<keyword evidence="3" id="KW-1185">Reference proteome</keyword>
<dbReference type="InterPro" id="IPR016181">
    <property type="entry name" value="Acyl_CoA_acyltransferase"/>
</dbReference>
<dbReference type="Pfam" id="PF13302">
    <property type="entry name" value="Acetyltransf_3"/>
    <property type="match status" value="1"/>
</dbReference>
<dbReference type="PANTHER" id="PTHR43792:SF13">
    <property type="entry name" value="ACETYLTRANSFERASE"/>
    <property type="match status" value="1"/>
</dbReference>
<dbReference type="Proteomes" id="UP000023435">
    <property type="component" value="Unassembled WGS sequence"/>
</dbReference>
<feature type="domain" description="N-acetyltransferase" evidence="1">
    <location>
        <begin position="31"/>
        <end position="188"/>
    </location>
</feature>